<feature type="domain" description="DAHP synthetase I/KDSA" evidence="2">
    <location>
        <begin position="85"/>
        <end position="326"/>
    </location>
</feature>
<dbReference type="SUPFAM" id="SSF51569">
    <property type="entry name" value="Aldolase"/>
    <property type="match status" value="1"/>
</dbReference>
<dbReference type="RefSeq" id="WP_347437197.1">
    <property type="nucleotide sequence ID" value="NZ_CP089291.1"/>
</dbReference>
<dbReference type="InterPro" id="IPR013785">
    <property type="entry name" value="Aldolase_TIM"/>
</dbReference>
<gene>
    <name evidence="4" type="primary">aroF</name>
    <name evidence="4" type="ORF">LSG31_22025</name>
</gene>
<keyword evidence="1 4" id="KW-0808">Transferase</keyword>
<reference evidence="4" key="1">
    <citation type="submission" date="2021-12" db="EMBL/GenBank/DDBJ databases">
        <title>Alicyclobacillaceae gen. nov., sp. nov., isolated from chalcocite enrichment system.</title>
        <authorList>
            <person name="Jiang Z."/>
        </authorList>
    </citation>
    <scope>NUCLEOTIDE SEQUENCE</scope>
    <source>
        <strain evidence="4">MYW30-H2</strain>
    </source>
</reference>
<evidence type="ECO:0000259" key="3">
    <source>
        <dbReference type="Pfam" id="PF18152"/>
    </source>
</evidence>
<dbReference type="Proteomes" id="UP000830167">
    <property type="component" value="Chromosome"/>
</dbReference>
<feature type="domain" description="DAHP synthase ferredoxin-like" evidence="3">
    <location>
        <begin position="1"/>
        <end position="66"/>
    </location>
</feature>
<dbReference type="InterPro" id="IPR006218">
    <property type="entry name" value="DAHP1/KDSA"/>
</dbReference>
<dbReference type="NCBIfam" id="NF009239">
    <property type="entry name" value="PRK12595.1"/>
    <property type="match status" value="1"/>
</dbReference>
<dbReference type="EMBL" id="CP089291">
    <property type="protein sequence ID" value="UOF90501.1"/>
    <property type="molecule type" value="Genomic_DNA"/>
</dbReference>
<dbReference type="InterPro" id="IPR006268">
    <property type="entry name" value="DAHP_syn_2"/>
</dbReference>
<evidence type="ECO:0000313" key="5">
    <source>
        <dbReference type="Proteomes" id="UP000830167"/>
    </source>
</evidence>
<dbReference type="InterPro" id="IPR052899">
    <property type="entry name" value="Class-I_DAHP_synthase"/>
</dbReference>
<dbReference type="Pfam" id="PF18152">
    <property type="entry name" value="DAHP_snth_FXD"/>
    <property type="match status" value="1"/>
</dbReference>
<dbReference type="Gene3D" id="3.20.20.70">
    <property type="entry name" value="Aldolase class I"/>
    <property type="match status" value="1"/>
</dbReference>
<protein>
    <submittedName>
        <fullName evidence="4">3-deoxy-7-phosphoheptulonate synthase</fullName>
        <ecNumber evidence="4">2.5.1.54</ecNumber>
    </submittedName>
</protein>
<evidence type="ECO:0000313" key="4">
    <source>
        <dbReference type="EMBL" id="UOF90501.1"/>
    </source>
</evidence>
<dbReference type="Gene3D" id="3.30.70.1140">
    <property type="entry name" value="Phospho-2-dehydro-3-deoxyheptonate aldolase, domain 1"/>
    <property type="match status" value="1"/>
</dbReference>
<name>A0ABY4CMP4_9BACL</name>
<dbReference type="NCBIfam" id="TIGR01361">
    <property type="entry name" value="DAHP_synth_Bsub"/>
    <property type="match status" value="1"/>
</dbReference>
<organism evidence="4 5">
    <name type="scientific">Fodinisporobacter ferrooxydans</name>
    <dbReference type="NCBI Taxonomy" id="2901836"/>
    <lineage>
        <taxon>Bacteria</taxon>
        <taxon>Bacillati</taxon>
        <taxon>Bacillota</taxon>
        <taxon>Bacilli</taxon>
        <taxon>Bacillales</taxon>
        <taxon>Alicyclobacillaceae</taxon>
        <taxon>Fodinisporobacter</taxon>
    </lineage>
</organism>
<proteinExistence type="predicted"/>
<dbReference type="PANTHER" id="PTHR43018:SF2">
    <property type="entry name" value="PHOSPHO-2-DEHYDRO-3-DEOXYHEPTONATE ALDOLASE"/>
    <property type="match status" value="1"/>
</dbReference>
<keyword evidence="5" id="KW-1185">Reference proteome</keyword>
<dbReference type="PANTHER" id="PTHR43018">
    <property type="entry name" value="PHOSPHO-2-DEHYDRO-3-DEOXYHEPTONATE ALDOLASE"/>
    <property type="match status" value="1"/>
</dbReference>
<evidence type="ECO:0000256" key="1">
    <source>
        <dbReference type="ARBA" id="ARBA00022679"/>
    </source>
</evidence>
<dbReference type="InterPro" id="IPR041071">
    <property type="entry name" value="DAHP_snth_FXD"/>
</dbReference>
<accession>A0ABY4CMP4</accession>
<sequence length="329" mass="35799">MVIVMQKTARAEEIQKIVDTIEALQLRVHISEGTERTIVGIIGNKSVLTDIPLESFDGVEKIVHVTHPFKMASREFHPEPTIIEVGNVRIGAGTPVIMAGPCAVESREQILQTAHAVKAAGATCLRGGAFKPRSSPYSFQGLKEEGLKLLAEARKETGLAIVTEVMDPVNLPMVAEYADILQIGARNMQNFHLLKEVGKTGKPVMLKRGIAATIEEWLMSAEYILSEGNPNVMLCERGIRTFEKYTRNTMDLNAIPVIKHLSHLPVIADPSHGTGVARYVPAMSKASIAAGADGLILEVHPNPAKAMSDGPQSLTLEQFDQLMKELGNR</sequence>
<dbReference type="EC" id="2.5.1.54" evidence="4"/>
<evidence type="ECO:0000259" key="2">
    <source>
        <dbReference type="Pfam" id="PF00793"/>
    </source>
</evidence>
<dbReference type="GO" id="GO:0003849">
    <property type="term" value="F:3-deoxy-7-phosphoheptulonate synthase activity"/>
    <property type="evidence" value="ECO:0007669"/>
    <property type="project" value="UniProtKB-EC"/>
</dbReference>
<dbReference type="Pfam" id="PF00793">
    <property type="entry name" value="DAHP_synth_1"/>
    <property type="match status" value="1"/>
</dbReference>
<dbReference type="NCBIfam" id="NF006421">
    <property type="entry name" value="PRK08673.1"/>
    <property type="match status" value="1"/>
</dbReference>